<dbReference type="AlphaFoldDB" id="A0A8B8IIG4"/>
<evidence type="ECO:0000256" key="1">
    <source>
        <dbReference type="ARBA" id="ARBA00004123"/>
    </source>
</evidence>
<keyword evidence="4" id="KW-0539">Nucleus</keyword>
<keyword evidence="2" id="KW-0227">DNA damage</keyword>
<dbReference type="RefSeq" id="XP_026496883.2">
    <property type="nucleotide sequence ID" value="XM_026641098.2"/>
</dbReference>
<name>A0A8B8IIG4_VANTA</name>
<feature type="region of interest" description="Disordered" evidence="6">
    <location>
        <begin position="202"/>
        <end position="230"/>
    </location>
</feature>
<dbReference type="Gene3D" id="2.170.210.10">
    <property type="entry name" value="DNA double-strand break repair and VJ recombination XRCC4, N-terminal"/>
    <property type="match status" value="1"/>
</dbReference>
<protein>
    <submittedName>
        <fullName evidence="8">Uncharacterized protein LOC113401263</fullName>
    </submittedName>
</protein>
<organism evidence="7 8">
    <name type="scientific">Vanessa tameamea</name>
    <name type="common">Kamehameha butterfly</name>
    <dbReference type="NCBI Taxonomy" id="334116"/>
    <lineage>
        <taxon>Eukaryota</taxon>
        <taxon>Metazoa</taxon>
        <taxon>Ecdysozoa</taxon>
        <taxon>Arthropoda</taxon>
        <taxon>Hexapoda</taxon>
        <taxon>Insecta</taxon>
        <taxon>Pterygota</taxon>
        <taxon>Neoptera</taxon>
        <taxon>Endopterygota</taxon>
        <taxon>Lepidoptera</taxon>
        <taxon>Glossata</taxon>
        <taxon>Ditrysia</taxon>
        <taxon>Papilionoidea</taxon>
        <taxon>Nymphalidae</taxon>
        <taxon>Nymphalinae</taxon>
        <taxon>Vanessa</taxon>
    </lineage>
</organism>
<proteinExistence type="inferred from homology"/>
<evidence type="ECO:0000256" key="6">
    <source>
        <dbReference type="SAM" id="MobiDB-lite"/>
    </source>
</evidence>
<dbReference type="PANTHER" id="PTHR32235:SF1">
    <property type="entry name" value="NON-HOMOLOGOUS END-JOINING FACTOR 1"/>
    <property type="match status" value="1"/>
</dbReference>
<evidence type="ECO:0000256" key="5">
    <source>
        <dbReference type="ARBA" id="ARBA00025747"/>
    </source>
</evidence>
<dbReference type="PANTHER" id="PTHR32235">
    <property type="entry name" value="NON-HOMOLOGOUS END-JOINING FACTOR 1"/>
    <property type="match status" value="1"/>
</dbReference>
<evidence type="ECO:0000256" key="3">
    <source>
        <dbReference type="ARBA" id="ARBA00023204"/>
    </source>
</evidence>
<dbReference type="Gene3D" id="1.10.287.450">
    <property type="entry name" value="Helix hairpin bin"/>
    <property type="match status" value="1"/>
</dbReference>
<evidence type="ECO:0000256" key="2">
    <source>
        <dbReference type="ARBA" id="ARBA00022763"/>
    </source>
</evidence>
<dbReference type="GO" id="GO:0032807">
    <property type="term" value="C:DNA ligase IV complex"/>
    <property type="evidence" value="ECO:0007669"/>
    <property type="project" value="TreeGrafter"/>
</dbReference>
<dbReference type="GeneID" id="113401263"/>
<gene>
    <name evidence="8" type="primary">LOC113401263</name>
</gene>
<keyword evidence="3" id="KW-0234">DNA repair</keyword>
<evidence type="ECO:0000313" key="7">
    <source>
        <dbReference type="Proteomes" id="UP001652626"/>
    </source>
</evidence>
<dbReference type="InterPro" id="IPR038051">
    <property type="entry name" value="XRCC4-like_N_sf"/>
</dbReference>
<dbReference type="GO" id="GO:0006303">
    <property type="term" value="P:double-strand break repair via nonhomologous end joining"/>
    <property type="evidence" value="ECO:0007669"/>
    <property type="project" value="UniProtKB-ARBA"/>
</dbReference>
<evidence type="ECO:0000313" key="8">
    <source>
        <dbReference type="RefSeq" id="XP_026496883.2"/>
    </source>
</evidence>
<dbReference type="InterPro" id="IPR052287">
    <property type="entry name" value="NHEJ_factor"/>
</dbReference>
<sequence>MWKELQKSPSFFLLFKKECRYHIIITDYIKIWEIYYSEDTFLKCLKECNLGLEINTLELTENGTQMLLNPAECKSLNISHNESLLIVSMTRFYGYPLHLRIELNEGSHELFFQEVTQQLLKTVKDLKCSETKLRKLLTKKDEEIEEYKSLGGKIRYTALPPYDDETHMQTHTEYEKNFGEIEISNTILDRIVNVPRQSTNEIMSNSEKNIKQEPLSQEDISSNGTTRGSNDIKQEYIKNEITPIIPTRTKRKKMLNI</sequence>
<comment type="subcellular location">
    <subcellularLocation>
        <location evidence="1">Nucleus</location>
    </subcellularLocation>
</comment>
<feature type="compositionally biased region" description="Polar residues" evidence="6">
    <location>
        <begin position="214"/>
        <end position="229"/>
    </location>
</feature>
<reference evidence="8" key="1">
    <citation type="submission" date="2025-08" db="UniProtKB">
        <authorList>
            <consortium name="RefSeq"/>
        </authorList>
    </citation>
    <scope>IDENTIFICATION</scope>
    <source>
        <tissue evidence="8">Whole body</tissue>
    </source>
</reference>
<dbReference type="GO" id="GO:0045027">
    <property type="term" value="F:DNA end binding"/>
    <property type="evidence" value="ECO:0007669"/>
    <property type="project" value="TreeGrafter"/>
</dbReference>
<dbReference type="Proteomes" id="UP001652626">
    <property type="component" value="Chromosome 7"/>
</dbReference>
<accession>A0A8B8IIG4</accession>
<dbReference type="OMA" id="ICDIRES"/>
<dbReference type="OrthoDB" id="2155935at2759"/>
<evidence type="ECO:0000256" key="4">
    <source>
        <dbReference type="ARBA" id="ARBA00023242"/>
    </source>
</evidence>
<keyword evidence="7" id="KW-1185">Reference proteome</keyword>
<comment type="similarity">
    <text evidence="5">Belongs to the XRCC4-XLF family. XLF subfamily.</text>
</comment>
<dbReference type="CDD" id="cd22285">
    <property type="entry name" value="HD_XLF_N"/>
    <property type="match status" value="1"/>
</dbReference>